<evidence type="ECO:0000313" key="4">
    <source>
        <dbReference type="Proteomes" id="UP000305541"/>
    </source>
</evidence>
<evidence type="ECO:0000313" key="3">
    <source>
        <dbReference type="EMBL" id="TLQ05469.1"/>
    </source>
</evidence>
<proteinExistence type="inferred from homology"/>
<dbReference type="RefSeq" id="WP_138473813.1">
    <property type="nucleotide sequence ID" value="NZ_VBTH01000002.1"/>
</dbReference>
<dbReference type="Pfam" id="PF13561">
    <property type="entry name" value="adh_short_C2"/>
    <property type="match status" value="1"/>
</dbReference>
<dbReference type="Proteomes" id="UP000305541">
    <property type="component" value="Unassembled WGS sequence"/>
</dbReference>
<dbReference type="GO" id="GO:0016491">
    <property type="term" value="F:oxidoreductase activity"/>
    <property type="evidence" value="ECO:0007669"/>
    <property type="project" value="UniProtKB-KW"/>
</dbReference>
<dbReference type="PANTHER" id="PTHR43477">
    <property type="entry name" value="DIHYDROANTICAPSIN 7-DEHYDROGENASE"/>
    <property type="match status" value="1"/>
</dbReference>
<dbReference type="CDD" id="cd05233">
    <property type="entry name" value="SDR_c"/>
    <property type="match status" value="1"/>
</dbReference>
<dbReference type="PRINTS" id="PR00080">
    <property type="entry name" value="SDRFAMILY"/>
</dbReference>
<protein>
    <submittedName>
        <fullName evidence="3">3-oxoacyl-ACP reductase</fullName>
    </submittedName>
</protein>
<sequence length="248" mass="26732">MATYPELKNKLVIVTGANSGIGLAQAKAFLEQGAEVIGIDKSVSNMNELFHKKSKFSYINLDVKDSSTQYVLKRLLEGSKKLDILLNTAGVLDSYKPIEETSYPEWQKVLDTNVSSMFNLTKAVLPFMNAKGSIINMASIASEVAGGGGIAYTASKHAVAGFTKQLALDCSERGIRVNGIAPGCIKTPMNADDFKHDAEMAKQVAQDIPIKRWADPEEVASVSLFLASDEASYIQGAIIPVDGGWLLK</sequence>
<dbReference type="PANTHER" id="PTHR43477:SF1">
    <property type="entry name" value="DIHYDROANTICAPSIN 7-DEHYDROGENASE"/>
    <property type="match status" value="1"/>
</dbReference>
<comment type="caution">
    <text evidence="3">The sequence shown here is derived from an EMBL/GenBank/DDBJ whole genome shotgun (WGS) entry which is preliminary data.</text>
</comment>
<dbReference type="InterPro" id="IPR020904">
    <property type="entry name" value="Sc_DH/Rdtase_CS"/>
</dbReference>
<dbReference type="GO" id="GO:0008206">
    <property type="term" value="P:bile acid metabolic process"/>
    <property type="evidence" value="ECO:0007669"/>
    <property type="project" value="UniProtKB-ARBA"/>
</dbReference>
<dbReference type="InterPro" id="IPR002347">
    <property type="entry name" value="SDR_fam"/>
</dbReference>
<name>A0A5R9BXR3_9LACO</name>
<keyword evidence="2" id="KW-0560">Oxidoreductase</keyword>
<dbReference type="PROSITE" id="PS00061">
    <property type="entry name" value="ADH_SHORT"/>
    <property type="match status" value="1"/>
</dbReference>
<dbReference type="NCBIfam" id="NF005118">
    <property type="entry name" value="PRK06550.1"/>
    <property type="match status" value="1"/>
</dbReference>
<dbReference type="InterPro" id="IPR051122">
    <property type="entry name" value="SDR_DHRS6-like"/>
</dbReference>
<dbReference type="PRINTS" id="PR00081">
    <property type="entry name" value="GDHRDH"/>
</dbReference>
<comment type="similarity">
    <text evidence="1">Belongs to the short-chain dehydrogenases/reductases (SDR) family.</text>
</comment>
<gene>
    <name evidence="3" type="ORF">FEZ51_02080</name>
</gene>
<dbReference type="OrthoDB" id="9803333at2"/>
<dbReference type="InterPro" id="IPR036291">
    <property type="entry name" value="NAD(P)-bd_dom_sf"/>
</dbReference>
<reference evidence="3 4" key="1">
    <citation type="submission" date="2019-05" db="EMBL/GenBank/DDBJ databases">
        <title>The metagenome of a microbial culture collection derived from dairy environment covers the genomic content of the human microbiome.</title>
        <authorList>
            <person name="Roder T."/>
            <person name="Wuthrich D."/>
            <person name="Sattari Z."/>
            <person name="Von Ah U."/>
            <person name="Bar C."/>
            <person name="Ronchi F."/>
            <person name="Macpherson A.J."/>
            <person name="Ganal-Vonarburg S.C."/>
            <person name="Bruggmann R."/>
            <person name="Vergeres G."/>
        </authorList>
    </citation>
    <scope>NUCLEOTIDE SEQUENCE [LARGE SCALE GENOMIC DNA]</scope>
    <source>
        <strain evidence="3 4">FAM 18815</strain>
    </source>
</reference>
<evidence type="ECO:0000256" key="2">
    <source>
        <dbReference type="ARBA" id="ARBA00023002"/>
    </source>
</evidence>
<dbReference type="FunFam" id="3.40.50.720:FF:000084">
    <property type="entry name" value="Short-chain dehydrogenase reductase"/>
    <property type="match status" value="1"/>
</dbReference>
<dbReference type="SUPFAM" id="SSF51735">
    <property type="entry name" value="NAD(P)-binding Rossmann-fold domains"/>
    <property type="match status" value="1"/>
</dbReference>
<dbReference type="AlphaFoldDB" id="A0A5R9BXR3"/>
<dbReference type="Gene3D" id="3.40.50.720">
    <property type="entry name" value="NAD(P)-binding Rossmann-like Domain"/>
    <property type="match status" value="1"/>
</dbReference>
<dbReference type="EMBL" id="VBTH01000002">
    <property type="protein sequence ID" value="TLQ05469.1"/>
    <property type="molecule type" value="Genomic_DNA"/>
</dbReference>
<accession>A0A5R9BXR3</accession>
<organism evidence="3 4">
    <name type="scientific">Pediococcus stilesii</name>
    <dbReference type="NCBI Taxonomy" id="331679"/>
    <lineage>
        <taxon>Bacteria</taxon>
        <taxon>Bacillati</taxon>
        <taxon>Bacillota</taxon>
        <taxon>Bacilli</taxon>
        <taxon>Lactobacillales</taxon>
        <taxon>Lactobacillaceae</taxon>
        <taxon>Pediococcus</taxon>
    </lineage>
</organism>
<evidence type="ECO:0000256" key="1">
    <source>
        <dbReference type="ARBA" id="ARBA00006484"/>
    </source>
</evidence>